<organism evidence="1 2">
    <name type="scientific">Halocaridina rubra</name>
    <name type="common">Hawaiian red shrimp</name>
    <dbReference type="NCBI Taxonomy" id="373956"/>
    <lineage>
        <taxon>Eukaryota</taxon>
        <taxon>Metazoa</taxon>
        <taxon>Ecdysozoa</taxon>
        <taxon>Arthropoda</taxon>
        <taxon>Crustacea</taxon>
        <taxon>Multicrustacea</taxon>
        <taxon>Malacostraca</taxon>
        <taxon>Eumalacostraca</taxon>
        <taxon>Eucarida</taxon>
        <taxon>Decapoda</taxon>
        <taxon>Pleocyemata</taxon>
        <taxon>Caridea</taxon>
        <taxon>Atyoidea</taxon>
        <taxon>Atyidae</taxon>
        <taxon>Halocaridina</taxon>
    </lineage>
</organism>
<dbReference type="AlphaFoldDB" id="A0AAN8XAN4"/>
<evidence type="ECO:0000313" key="1">
    <source>
        <dbReference type="EMBL" id="KAK7076978.1"/>
    </source>
</evidence>
<dbReference type="SUPFAM" id="SSF53850">
    <property type="entry name" value="Periplasmic binding protein-like II"/>
    <property type="match status" value="1"/>
</dbReference>
<accession>A0AAN8XAN4</accession>
<evidence type="ECO:0000313" key="2">
    <source>
        <dbReference type="Proteomes" id="UP001381693"/>
    </source>
</evidence>
<gene>
    <name evidence="1" type="ORF">SK128_013341</name>
</gene>
<keyword evidence="2" id="KW-1185">Reference proteome</keyword>
<comment type="caution">
    <text evidence="1">The sequence shown here is derived from an EMBL/GenBank/DDBJ whole genome shotgun (WGS) entry which is preliminary data.</text>
</comment>
<proteinExistence type="predicted"/>
<sequence>MATSNDRALSNLGKKIDFVPYVESMNFMGNEYCRDKVMNDSHVHVDSRSFLLFVYKTLGHSSETYGLREEVYPTHFSWLFRKNTPWKYKFDEGLQRLVEMGLPKKWYQDTMKERMKSNSTENEKALQLLCLQDPFISWGGSEENRTKALRI</sequence>
<name>A0AAN8XAN4_HALRR</name>
<protein>
    <submittedName>
        <fullName evidence="1">Uncharacterized protein</fullName>
    </submittedName>
</protein>
<dbReference type="EMBL" id="JAXCGZ010009497">
    <property type="protein sequence ID" value="KAK7076978.1"/>
    <property type="molecule type" value="Genomic_DNA"/>
</dbReference>
<reference evidence="1 2" key="1">
    <citation type="submission" date="2023-11" db="EMBL/GenBank/DDBJ databases">
        <title>Halocaridina rubra genome assembly.</title>
        <authorList>
            <person name="Smith C."/>
        </authorList>
    </citation>
    <scope>NUCLEOTIDE SEQUENCE [LARGE SCALE GENOMIC DNA]</scope>
    <source>
        <strain evidence="1">EP-1</strain>
        <tissue evidence="1">Whole</tissue>
    </source>
</reference>
<dbReference type="Proteomes" id="UP001381693">
    <property type="component" value="Unassembled WGS sequence"/>
</dbReference>